<sequence length="553" mass="60617">MSETLTTLLSSPAPPPFIHLHHPHHPAAYAVPPLPARCVLARVDAIEHHSPRLLFSGILHRVSEALGAGVAGEVTTWDGFARALRDMWDHRDGRRRMNGSATAKGPGTGKGKGKETDKLANGNGHALGNGHENGVVEIGGVDEERTVVVVVTKAERLRTVLGAGWAVMTRLAELTGVPACVVLASTIPWDELRPARADALEPINVYLPPLTREDTLRHLLPASDHPLWPRFLDLLLATLSSLLPSSPPIELAHLASALWPIYTSSLPPHIEQLSLARPYPDPSDPLPHSSSMAIPLAAAAESLIPRLTGAVQFTEALLPRPGDMAGMGLAKRSVPRPPPLEVPMVGKYLLVAAYCGSYNPAKTDLRLFGRAVGPDGKKKKGGGTRRAGYGRVRMGKVPQRLLGPKPFPLDRLLALFAALYAEHAERPPDLQPFPDDYESDDSMDGESPLDTNGNRGGSWLVSAEERKRRDDKRKARDNEVEERWEDEVWHLTMSVKLWGMIPELEAEGLLRRISPMDRLDNVMLRSEIDYEAAKTLARELKINLDEYLYEAVM</sequence>
<comment type="caution">
    <text evidence="3">The sequence shown here is derived from an EMBL/GenBank/DDBJ whole genome shotgun (WGS) entry which is preliminary data.</text>
</comment>
<evidence type="ECO:0000313" key="4">
    <source>
        <dbReference type="Proteomes" id="UP000279259"/>
    </source>
</evidence>
<feature type="compositionally biased region" description="Acidic residues" evidence="1">
    <location>
        <begin position="435"/>
        <end position="444"/>
    </location>
</feature>
<keyword evidence="4" id="KW-1185">Reference proteome</keyword>
<evidence type="ECO:0000259" key="2">
    <source>
        <dbReference type="Pfam" id="PF14630"/>
    </source>
</evidence>
<dbReference type="GO" id="GO:0003688">
    <property type="term" value="F:DNA replication origin binding"/>
    <property type="evidence" value="ECO:0007669"/>
    <property type="project" value="TreeGrafter"/>
</dbReference>
<feature type="compositionally biased region" description="Basic and acidic residues" evidence="1">
    <location>
        <begin position="463"/>
        <end position="478"/>
    </location>
</feature>
<organism evidence="3 4">
    <name type="scientific">Saitozyma podzolica</name>
    <dbReference type="NCBI Taxonomy" id="1890683"/>
    <lineage>
        <taxon>Eukaryota</taxon>
        <taxon>Fungi</taxon>
        <taxon>Dikarya</taxon>
        <taxon>Basidiomycota</taxon>
        <taxon>Agaricomycotina</taxon>
        <taxon>Tremellomycetes</taxon>
        <taxon>Tremellales</taxon>
        <taxon>Trimorphomycetaceae</taxon>
        <taxon>Saitozyma</taxon>
    </lineage>
</organism>
<dbReference type="InterPro" id="IPR020796">
    <property type="entry name" value="ORC5"/>
</dbReference>
<feature type="domain" description="Origin recognition complex subunit 5 C-terminal" evidence="2">
    <location>
        <begin position="343"/>
        <end position="548"/>
    </location>
</feature>
<gene>
    <name evidence="3" type="ORF">EHS25_003209</name>
</gene>
<accession>A0A427Y868</accession>
<dbReference type="OrthoDB" id="365981at2759"/>
<dbReference type="GO" id="GO:0005664">
    <property type="term" value="C:nuclear origin of replication recognition complex"/>
    <property type="evidence" value="ECO:0007669"/>
    <property type="project" value="TreeGrafter"/>
</dbReference>
<reference evidence="3 4" key="1">
    <citation type="submission" date="2018-11" db="EMBL/GenBank/DDBJ databases">
        <title>Genome sequence of Saitozyma podzolica DSM 27192.</title>
        <authorList>
            <person name="Aliyu H."/>
            <person name="Gorte O."/>
            <person name="Ochsenreither K."/>
        </authorList>
    </citation>
    <scope>NUCLEOTIDE SEQUENCE [LARGE SCALE GENOMIC DNA]</scope>
    <source>
        <strain evidence="3 4">DSM 27192</strain>
    </source>
</reference>
<dbReference type="InterPro" id="IPR047088">
    <property type="entry name" value="ORC5_C"/>
</dbReference>
<dbReference type="Proteomes" id="UP000279259">
    <property type="component" value="Unassembled WGS sequence"/>
</dbReference>
<dbReference type="GO" id="GO:0006270">
    <property type="term" value="P:DNA replication initiation"/>
    <property type="evidence" value="ECO:0007669"/>
    <property type="project" value="TreeGrafter"/>
</dbReference>
<dbReference type="AlphaFoldDB" id="A0A427Y868"/>
<proteinExistence type="predicted"/>
<dbReference type="Pfam" id="PF14630">
    <property type="entry name" value="ORC5_C"/>
    <property type="match status" value="1"/>
</dbReference>
<evidence type="ECO:0000313" key="3">
    <source>
        <dbReference type="EMBL" id="RSH87300.1"/>
    </source>
</evidence>
<dbReference type="STRING" id="1890683.A0A427Y868"/>
<feature type="region of interest" description="Disordered" evidence="1">
    <location>
        <begin position="426"/>
        <end position="479"/>
    </location>
</feature>
<name>A0A427Y868_9TREE</name>
<feature type="region of interest" description="Disordered" evidence="1">
    <location>
        <begin position="93"/>
        <end position="117"/>
    </location>
</feature>
<protein>
    <recommendedName>
        <fullName evidence="2">Origin recognition complex subunit 5 C-terminal domain-containing protein</fullName>
    </recommendedName>
</protein>
<dbReference type="PANTHER" id="PTHR12705">
    <property type="entry name" value="ORIGIN RECOGNITION COMPLEX SUBUNIT 5"/>
    <property type="match status" value="1"/>
</dbReference>
<dbReference type="EMBL" id="RSCD01000017">
    <property type="protein sequence ID" value="RSH87300.1"/>
    <property type="molecule type" value="Genomic_DNA"/>
</dbReference>
<evidence type="ECO:0000256" key="1">
    <source>
        <dbReference type="SAM" id="MobiDB-lite"/>
    </source>
</evidence>
<dbReference type="PANTHER" id="PTHR12705:SF0">
    <property type="entry name" value="ORIGIN RECOGNITION COMPLEX SUBUNIT 5"/>
    <property type="match status" value="1"/>
</dbReference>